<protein>
    <submittedName>
        <fullName evidence="10">DUF5059 domain-containing protein</fullName>
    </submittedName>
</protein>
<evidence type="ECO:0000313" key="11">
    <source>
        <dbReference type="Proteomes" id="UP001596445"/>
    </source>
</evidence>
<keyword evidence="4" id="KW-0249">Electron transport</keyword>
<dbReference type="GeneID" id="76631568"/>
<evidence type="ECO:0000256" key="1">
    <source>
        <dbReference type="ARBA" id="ARBA00004370"/>
    </source>
</evidence>
<reference evidence="10 11" key="1">
    <citation type="journal article" date="2019" name="Int. J. Syst. Evol. Microbiol.">
        <title>The Global Catalogue of Microorganisms (GCM) 10K type strain sequencing project: providing services to taxonomists for standard genome sequencing and annotation.</title>
        <authorList>
            <consortium name="The Broad Institute Genomics Platform"/>
            <consortium name="The Broad Institute Genome Sequencing Center for Infectious Disease"/>
            <person name="Wu L."/>
            <person name="Ma J."/>
        </authorList>
    </citation>
    <scope>NUCLEOTIDE SEQUENCE [LARGE SCALE GENOMIC DNA]</scope>
    <source>
        <strain evidence="10 11">JCM 30072</strain>
    </source>
</reference>
<evidence type="ECO:0000256" key="7">
    <source>
        <dbReference type="SAM" id="MobiDB-lite"/>
    </source>
</evidence>
<dbReference type="Pfam" id="PF16502">
    <property type="entry name" value="DUF5059"/>
    <property type="match status" value="1"/>
</dbReference>
<dbReference type="Proteomes" id="UP001596445">
    <property type="component" value="Unassembled WGS sequence"/>
</dbReference>
<evidence type="ECO:0000313" key="10">
    <source>
        <dbReference type="EMBL" id="MFC7059406.1"/>
    </source>
</evidence>
<evidence type="ECO:0000259" key="8">
    <source>
        <dbReference type="Pfam" id="PF00127"/>
    </source>
</evidence>
<dbReference type="PROSITE" id="PS51257">
    <property type="entry name" value="PROKAR_LIPOPROTEIN"/>
    <property type="match status" value="1"/>
</dbReference>
<evidence type="ECO:0000259" key="9">
    <source>
        <dbReference type="Pfam" id="PF16502"/>
    </source>
</evidence>
<dbReference type="PROSITE" id="PS51318">
    <property type="entry name" value="TAT"/>
    <property type="match status" value="1"/>
</dbReference>
<dbReference type="Gene3D" id="2.60.40.420">
    <property type="entry name" value="Cupredoxins - blue copper proteins"/>
    <property type="match status" value="1"/>
</dbReference>
<keyword evidence="2" id="KW-0813">Transport</keyword>
<dbReference type="CDD" id="cd04220">
    <property type="entry name" value="Halocyanin"/>
    <property type="match status" value="1"/>
</dbReference>
<dbReference type="Pfam" id="PF00127">
    <property type="entry name" value="Copper-bind"/>
    <property type="match status" value="1"/>
</dbReference>
<dbReference type="GO" id="GO:0016020">
    <property type="term" value="C:membrane"/>
    <property type="evidence" value="ECO:0007669"/>
    <property type="project" value="UniProtKB-SubCell"/>
</dbReference>
<dbReference type="RefSeq" id="WP_267162183.1">
    <property type="nucleotide sequence ID" value="NZ_CP112972.1"/>
</dbReference>
<comment type="subcellular location">
    <subcellularLocation>
        <location evidence="1">Membrane</location>
    </subcellularLocation>
</comment>
<feature type="compositionally biased region" description="Acidic residues" evidence="7">
    <location>
        <begin position="28"/>
        <end position="42"/>
    </location>
</feature>
<comment type="caution">
    <text evidence="10">The sequence shown here is derived from an EMBL/GenBank/DDBJ whole genome shotgun (WGS) entry which is preliminary data.</text>
</comment>
<dbReference type="EMBL" id="JBHSZI010000001">
    <property type="protein sequence ID" value="MFC7059406.1"/>
    <property type="molecule type" value="Genomic_DNA"/>
</dbReference>
<keyword evidence="5" id="KW-0186">Copper</keyword>
<feature type="domain" description="Blue (type 1) copper" evidence="8">
    <location>
        <begin position="719"/>
        <end position="823"/>
    </location>
</feature>
<dbReference type="PANTHER" id="PTHR34192:SF10">
    <property type="entry name" value="PLASTOCYANIN MAJOR ISOFORM, CHLOROPLASTIC-RELATED"/>
    <property type="match status" value="1"/>
</dbReference>
<dbReference type="InterPro" id="IPR008972">
    <property type="entry name" value="Cupredoxin"/>
</dbReference>
<keyword evidence="3" id="KW-0479">Metal-binding</keyword>
<evidence type="ECO:0000256" key="5">
    <source>
        <dbReference type="ARBA" id="ARBA00023008"/>
    </source>
</evidence>
<dbReference type="InterPro" id="IPR032445">
    <property type="entry name" value="DUF5059"/>
</dbReference>
<feature type="region of interest" description="Disordered" evidence="7">
    <location>
        <begin position="22"/>
        <end position="64"/>
    </location>
</feature>
<name>A0ABD5W1P0_9EURY</name>
<dbReference type="PANTHER" id="PTHR34192">
    <property type="entry name" value="PLASTOCYANIN MAJOR ISOFORM, CHLOROPLASTIC-RELATED"/>
    <property type="match status" value="1"/>
</dbReference>
<evidence type="ECO:0000256" key="4">
    <source>
        <dbReference type="ARBA" id="ARBA00022982"/>
    </source>
</evidence>
<dbReference type="SUPFAM" id="SSF49503">
    <property type="entry name" value="Cupredoxins"/>
    <property type="match status" value="1"/>
</dbReference>
<feature type="domain" description="DUF5059" evidence="9">
    <location>
        <begin position="69"/>
        <end position="685"/>
    </location>
</feature>
<keyword evidence="6" id="KW-0472">Membrane</keyword>
<evidence type="ECO:0000256" key="6">
    <source>
        <dbReference type="ARBA" id="ARBA00023136"/>
    </source>
</evidence>
<evidence type="ECO:0000256" key="3">
    <source>
        <dbReference type="ARBA" id="ARBA00022723"/>
    </source>
</evidence>
<proteinExistence type="predicted"/>
<dbReference type="GO" id="GO:0046872">
    <property type="term" value="F:metal ion binding"/>
    <property type="evidence" value="ECO:0007669"/>
    <property type="project" value="UniProtKB-KW"/>
</dbReference>
<dbReference type="AlphaFoldDB" id="A0ABD5W1P0"/>
<dbReference type="InterPro" id="IPR006311">
    <property type="entry name" value="TAT_signal"/>
</dbReference>
<accession>A0ABD5W1P0</accession>
<evidence type="ECO:0000256" key="2">
    <source>
        <dbReference type="ARBA" id="ARBA00022448"/>
    </source>
</evidence>
<organism evidence="10 11">
    <name type="scientific">Halovenus salina</name>
    <dbReference type="NCBI Taxonomy" id="1510225"/>
    <lineage>
        <taxon>Archaea</taxon>
        <taxon>Methanobacteriati</taxon>
        <taxon>Methanobacteriota</taxon>
        <taxon>Stenosarchaea group</taxon>
        <taxon>Halobacteria</taxon>
        <taxon>Halobacteriales</taxon>
        <taxon>Haloarculaceae</taxon>
        <taxon>Halovenus</taxon>
    </lineage>
</organism>
<dbReference type="InterPro" id="IPR000923">
    <property type="entry name" value="BlueCu_1"/>
</dbReference>
<gene>
    <name evidence="10" type="ORF">ACFQQG_16055</name>
</gene>
<feature type="region of interest" description="Disordered" evidence="7">
    <location>
        <begin position="682"/>
        <end position="708"/>
    </location>
</feature>
<keyword evidence="11" id="KW-1185">Reference proteome</keyword>
<sequence length="824" mass="86327">MEQTRRRWLQSAGAVLTSVALAGCSGSDSDDPTETESADDGESGGTSDGESSEDTSEDASGSFDATDVAVISEWNAIRTRLRDPVILGHAEEYGAGAAVVGDIFERFETASGEYNAHEMLEETSDEHYEGFEAGLGDLRETLEAEDLDGAHEAMHTADKHLRQAQATVADKTTVKRLSMLVMGAHVEDAALLLEAGDEADAEHELSKIGDKFEEKHYDMVAEADAEAADGFIDATDRAASNAGSDTEAAIAAAHEVFGAAAQGIHALAEDSVAGAAHMAALQARGWDGMALARVGGPSRSYAHAAALNEYRARAQDAMWLFEGGNEAAAGEFVQRALESFETARAHDALEEADHEAYEGFEGGLEQLGEAIENGDGEAVAEATVAVEDAVRSGIDALAAGHGPALLEAGYTKARIEDAHERYRLGDSERAAEIAQAVFADFEADAGGFHETLEETDEGLYDAFEHDHLEGLIESFQAGDDEAVTEHVEGIRETLLTFETELGSPAAVSGVESGYVTARLRDAVVLDRLDATERAETVSTDAFGYFEAGAGGFHEAIEEANHETYEAFEGAVETLQGSLGDEGTTDAVESVTGHATDASYAVVEAGGGGAGGASFVSDVFAHFEGAAVHELLEEADHETYEAFEGALETYIDALESGEGSQEAASTYADATLKGQFAVAGAVEDAPVEATGGSSDEDDSTSDLEGGPNVVEGVPDEADHVVDMTAVAFEPEELTISQGETVAWTFAGGEPHSVTAYEDEIPEEAAYWASGGFESESAAREGWEAGKGAVQEGQAYVRTFETAGTHEYLCIPHEAAGMVGAVVVEA</sequence>